<name>A0A517N8J4_9BACT</name>
<gene>
    <name evidence="2" type="ORF">K227x_18410</name>
</gene>
<dbReference type="RefSeq" id="WP_145169142.1">
    <property type="nucleotide sequence ID" value="NZ_CP036525.1"/>
</dbReference>
<dbReference type="EMBL" id="CP036525">
    <property type="protein sequence ID" value="QDT03457.1"/>
    <property type="molecule type" value="Genomic_DNA"/>
</dbReference>
<evidence type="ECO:0000313" key="3">
    <source>
        <dbReference type="Proteomes" id="UP000318538"/>
    </source>
</evidence>
<dbReference type="KEGG" id="rlc:K227x_18410"/>
<dbReference type="AlphaFoldDB" id="A0A517N8J4"/>
<feature type="region of interest" description="Disordered" evidence="1">
    <location>
        <begin position="24"/>
        <end position="66"/>
    </location>
</feature>
<sequence length="66" mass="6880">MNFATFTIESVHGVKQTLTLGDFTVGPQPASAAPPKDSGQAARSLDSRVSDGRTPAAARIDKPIAR</sequence>
<proteinExistence type="predicted"/>
<evidence type="ECO:0000313" key="2">
    <source>
        <dbReference type="EMBL" id="QDT03457.1"/>
    </source>
</evidence>
<dbReference type="Proteomes" id="UP000318538">
    <property type="component" value="Chromosome"/>
</dbReference>
<keyword evidence="3" id="KW-1185">Reference proteome</keyword>
<evidence type="ECO:0000256" key="1">
    <source>
        <dbReference type="SAM" id="MobiDB-lite"/>
    </source>
</evidence>
<organism evidence="2 3">
    <name type="scientific">Rubripirellula lacrimiformis</name>
    <dbReference type="NCBI Taxonomy" id="1930273"/>
    <lineage>
        <taxon>Bacteria</taxon>
        <taxon>Pseudomonadati</taxon>
        <taxon>Planctomycetota</taxon>
        <taxon>Planctomycetia</taxon>
        <taxon>Pirellulales</taxon>
        <taxon>Pirellulaceae</taxon>
        <taxon>Rubripirellula</taxon>
    </lineage>
</organism>
<accession>A0A517N8J4</accession>
<reference evidence="2 3" key="1">
    <citation type="submission" date="2019-02" db="EMBL/GenBank/DDBJ databases">
        <title>Deep-cultivation of Planctomycetes and their phenomic and genomic characterization uncovers novel biology.</title>
        <authorList>
            <person name="Wiegand S."/>
            <person name="Jogler M."/>
            <person name="Boedeker C."/>
            <person name="Pinto D."/>
            <person name="Vollmers J."/>
            <person name="Rivas-Marin E."/>
            <person name="Kohn T."/>
            <person name="Peeters S.H."/>
            <person name="Heuer A."/>
            <person name="Rast P."/>
            <person name="Oberbeckmann S."/>
            <person name="Bunk B."/>
            <person name="Jeske O."/>
            <person name="Meyerdierks A."/>
            <person name="Storesund J.E."/>
            <person name="Kallscheuer N."/>
            <person name="Luecker S."/>
            <person name="Lage O.M."/>
            <person name="Pohl T."/>
            <person name="Merkel B.J."/>
            <person name="Hornburger P."/>
            <person name="Mueller R.-W."/>
            <person name="Bruemmer F."/>
            <person name="Labrenz M."/>
            <person name="Spormann A.M."/>
            <person name="Op den Camp H."/>
            <person name="Overmann J."/>
            <person name="Amann R."/>
            <person name="Jetten M.S.M."/>
            <person name="Mascher T."/>
            <person name="Medema M.H."/>
            <person name="Devos D.P."/>
            <person name="Kaster A.-K."/>
            <person name="Ovreas L."/>
            <person name="Rohde M."/>
            <person name="Galperin M.Y."/>
            <person name="Jogler C."/>
        </authorList>
    </citation>
    <scope>NUCLEOTIDE SEQUENCE [LARGE SCALE GENOMIC DNA]</scope>
    <source>
        <strain evidence="2 3">K22_7</strain>
    </source>
</reference>
<protein>
    <submittedName>
        <fullName evidence="2">Uncharacterized protein</fullName>
    </submittedName>
</protein>